<accession>A0A1X2I5W0</accession>
<dbReference type="InterPro" id="IPR004839">
    <property type="entry name" value="Aminotransferase_I/II_large"/>
</dbReference>
<evidence type="ECO:0000259" key="6">
    <source>
        <dbReference type="Pfam" id="PF00155"/>
    </source>
</evidence>
<dbReference type="Gene3D" id="3.40.640.10">
    <property type="entry name" value="Type I PLP-dependent aspartate aminotransferase-like (Major domain)"/>
    <property type="match status" value="1"/>
</dbReference>
<evidence type="ECO:0000313" key="8">
    <source>
        <dbReference type="Proteomes" id="UP000193560"/>
    </source>
</evidence>
<protein>
    <submittedName>
        <fullName evidence="7">Pyridoxal phosphate-dependent transferase</fullName>
    </submittedName>
</protein>
<dbReference type="CDD" id="cd00609">
    <property type="entry name" value="AAT_like"/>
    <property type="match status" value="1"/>
</dbReference>
<evidence type="ECO:0000313" key="7">
    <source>
        <dbReference type="EMBL" id="ORZ09901.1"/>
    </source>
</evidence>
<evidence type="ECO:0000256" key="1">
    <source>
        <dbReference type="ARBA" id="ARBA00001933"/>
    </source>
</evidence>
<name>A0A1X2I5W0_9FUNG</name>
<dbReference type="SUPFAM" id="SSF53383">
    <property type="entry name" value="PLP-dependent transferases"/>
    <property type="match status" value="1"/>
</dbReference>
<dbReference type="GO" id="GO:0016212">
    <property type="term" value="F:kynurenine-oxoglutarate transaminase activity"/>
    <property type="evidence" value="ECO:0007669"/>
    <property type="project" value="TreeGrafter"/>
</dbReference>
<keyword evidence="5" id="KW-0663">Pyridoxal phosphate</keyword>
<feature type="domain" description="Aminotransferase class I/classII large" evidence="6">
    <location>
        <begin position="55"/>
        <end position="438"/>
    </location>
</feature>
<dbReference type="InterPro" id="IPR015421">
    <property type="entry name" value="PyrdxlP-dep_Trfase_major"/>
</dbReference>
<comment type="cofactor">
    <cofactor evidence="1">
        <name>pyridoxal 5'-phosphate</name>
        <dbReference type="ChEBI" id="CHEBI:597326"/>
    </cofactor>
</comment>
<organism evidence="7 8">
    <name type="scientific">Absidia repens</name>
    <dbReference type="NCBI Taxonomy" id="90262"/>
    <lineage>
        <taxon>Eukaryota</taxon>
        <taxon>Fungi</taxon>
        <taxon>Fungi incertae sedis</taxon>
        <taxon>Mucoromycota</taxon>
        <taxon>Mucoromycotina</taxon>
        <taxon>Mucoromycetes</taxon>
        <taxon>Mucorales</taxon>
        <taxon>Cunninghamellaceae</taxon>
        <taxon>Absidia</taxon>
    </lineage>
</organism>
<keyword evidence="4 7" id="KW-0808">Transferase</keyword>
<dbReference type="EMBL" id="MCGE01000026">
    <property type="protein sequence ID" value="ORZ09901.1"/>
    <property type="molecule type" value="Genomic_DNA"/>
</dbReference>
<dbReference type="Pfam" id="PF00155">
    <property type="entry name" value="Aminotran_1_2"/>
    <property type="match status" value="1"/>
</dbReference>
<dbReference type="InterPro" id="IPR015422">
    <property type="entry name" value="PyrdxlP-dep_Trfase_small"/>
</dbReference>
<gene>
    <name evidence="7" type="ORF">BCR42DRAFT_423294</name>
</gene>
<evidence type="ECO:0000256" key="3">
    <source>
        <dbReference type="ARBA" id="ARBA00022576"/>
    </source>
</evidence>
<comment type="similarity">
    <text evidence="2">Belongs to the class-I pyridoxal-phosphate-dependent aminotransferase family.</text>
</comment>
<dbReference type="OrthoDB" id="2414662at2759"/>
<evidence type="ECO:0000256" key="2">
    <source>
        <dbReference type="ARBA" id="ARBA00007441"/>
    </source>
</evidence>
<dbReference type="InterPro" id="IPR015424">
    <property type="entry name" value="PyrdxlP-dep_Trfase"/>
</dbReference>
<comment type="caution">
    <text evidence="7">The sequence shown here is derived from an EMBL/GenBank/DDBJ whole genome shotgun (WGS) entry which is preliminary data.</text>
</comment>
<dbReference type="GO" id="GO:0005739">
    <property type="term" value="C:mitochondrion"/>
    <property type="evidence" value="ECO:0007669"/>
    <property type="project" value="TreeGrafter"/>
</dbReference>
<dbReference type="Gene3D" id="3.90.1150.10">
    <property type="entry name" value="Aspartate Aminotransferase, domain 1"/>
    <property type="match status" value="1"/>
</dbReference>
<reference evidence="7 8" key="1">
    <citation type="submission" date="2016-07" db="EMBL/GenBank/DDBJ databases">
        <title>Pervasive Adenine N6-methylation of Active Genes in Fungi.</title>
        <authorList>
            <consortium name="DOE Joint Genome Institute"/>
            <person name="Mondo S.J."/>
            <person name="Dannebaum R.O."/>
            <person name="Kuo R.C."/>
            <person name="Labutti K."/>
            <person name="Haridas S."/>
            <person name="Kuo A."/>
            <person name="Salamov A."/>
            <person name="Ahrendt S.R."/>
            <person name="Lipzen A."/>
            <person name="Sullivan W."/>
            <person name="Andreopoulos W.B."/>
            <person name="Clum A."/>
            <person name="Lindquist E."/>
            <person name="Daum C."/>
            <person name="Ramamoorthy G.K."/>
            <person name="Gryganskyi A."/>
            <person name="Culley D."/>
            <person name="Magnuson J.K."/>
            <person name="James T.Y."/>
            <person name="O'Malley M.A."/>
            <person name="Stajich J.E."/>
            <person name="Spatafora J.W."/>
            <person name="Visel A."/>
            <person name="Grigoriev I.V."/>
        </authorList>
    </citation>
    <scope>NUCLEOTIDE SEQUENCE [LARGE SCALE GENOMIC DNA]</scope>
    <source>
        <strain evidence="7 8">NRRL 1336</strain>
    </source>
</reference>
<sequence length="447" mass="50497">MFLRRTSLFSSSYRKAFYSTVSKTTTAPRFAPAQRVASFDQDVWSIFTPLAAETKAINLGQGFMNFGPPAVVQEAAKEAIDRVEANQYSHPRGRPRLRNALAASYSPEFNRQLDPDTEILVTAGANEAMFATFAGYLDEGSEVIVMEPFFDQYISNITMNGGKPVFVPLRAPDHAATQNISSGEWRLDINELRSKVTPRTKMIVLNTPHNPIGKVFNENELREIGKVAEEHDLIILTDEVYDRLYYPPLEKFPRIGALDKFWDRTLTVGSGGKSFAATGWRVGWLIGPEHLVKYAFAAQTRVVFCVNSPCQEAIAAGLEASLTEPIFQDQTNSYIEKRSRLSKVFDELNLPYTSPQGAYYILVNTSKIRYPADYTFPDILDQRGDDFKICYWLAKEIGVCAIPPSEFYTKEHWPLAKHFARFAFCKTDDVLDQAVDRLKGLKKYIVE</sequence>
<keyword evidence="8" id="KW-1185">Reference proteome</keyword>
<dbReference type="STRING" id="90262.A0A1X2I5W0"/>
<dbReference type="PANTHER" id="PTHR43807">
    <property type="entry name" value="FI04487P"/>
    <property type="match status" value="1"/>
</dbReference>
<dbReference type="FunFam" id="3.40.640.10:FF:000024">
    <property type="entry name" value="Kynurenine--oxoglutarate transaminase 3"/>
    <property type="match status" value="1"/>
</dbReference>
<evidence type="ECO:0000256" key="5">
    <source>
        <dbReference type="ARBA" id="ARBA00022898"/>
    </source>
</evidence>
<evidence type="ECO:0000256" key="4">
    <source>
        <dbReference type="ARBA" id="ARBA00022679"/>
    </source>
</evidence>
<dbReference type="GO" id="GO:0030170">
    <property type="term" value="F:pyridoxal phosphate binding"/>
    <property type="evidence" value="ECO:0007669"/>
    <property type="project" value="InterPro"/>
</dbReference>
<dbReference type="AlphaFoldDB" id="A0A1X2I5W0"/>
<dbReference type="PANTHER" id="PTHR43807:SF20">
    <property type="entry name" value="FI04487P"/>
    <property type="match status" value="1"/>
</dbReference>
<dbReference type="Proteomes" id="UP000193560">
    <property type="component" value="Unassembled WGS sequence"/>
</dbReference>
<proteinExistence type="inferred from homology"/>
<keyword evidence="3" id="KW-0032">Aminotransferase</keyword>
<dbReference type="InterPro" id="IPR051326">
    <property type="entry name" value="Kynurenine-oxoglutarate_AT"/>
</dbReference>